<evidence type="ECO:0000256" key="1">
    <source>
        <dbReference type="SAM" id="Phobius"/>
    </source>
</evidence>
<comment type="caution">
    <text evidence="2">The sequence shown here is derived from an EMBL/GenBank/DDBJ whole genome shotgun (WGS) entry which is preliminary data.</text>
</comment>
<sequence>MTAIRFSRIALVATVALFFALVALGNITDYGSNFAFVQHVLAMDTTFKSPALMWRAIANPTLHHAAYILIIAWQVATAALLWLGVARLWQARTAPRRQFQAARGAAILGLTAGFLLYAGGFIAVGGEWFAMWQSQTWNGQRAAAIFLLVIGVALLHLTGGEEAD</sequence>
<proteinExistence type="predicted"/>
<dbReference type="Pfam" id="PF09933">
    <property type="entry name" value="DUF2165"/>
    <property type="match status" value="1"/>
</dbReference>
<organism evidence="2 3">
    <name type="scientific">Stella humosa</name>
    <dbReference type="NCBI Taxonomy" id="94"/>
    <lineage>
        <taxon>Bacteria</taxon>
        <taxon>Pseudomonadati</taxon>
        <taxon>Pseudomonadota</taxon>
        <taxon>Alphaproteobacteria</taxon>
        <taxon>Rhodospirillales</taxon>
        <taxon>Stellaceae</taxon>
        <taxon>Stella</taxon>
    </lineage>
</organism>
<protein>
    <submittedName>
        <fullName evidence="2">Putative small integral membrane protein</fullName>
    </submittedName>
</protein>
<feature type="transmembrane region" description="Helical" evidence="1">
    <location>
        <begin position="142"/>
        <end position="159"/>
    </location>
</feature>
<accession>A0A3N1L064</accession>
<feature type="transmembrane region" description="Helical" evidence="1">
    <location>
        <begin position="101"/>
        <end position="122"/>
    </location>
</feature>
<dbReference type="InterPro" id="IPR018681">
    <property type="entry name" value="DUF2165_transmembrane"/>
</dbReference>
<keyword evidence="1" id="KW-0812">Transmembrane</keyword>
<dbReference type="AlphaFoldDB" id="A0A3N1L064"/>
<dbReference type="EMBL" id="RJKX01000015">
    <property type="protein sequence ID" value="ROP83978.1"/>
    <property type="molecule type" value="Genomic_DNA"/>
</dbReference>
<reference evidence="2 3" key="1">
    <citation type="submission" date="2018-11" db="EMBL/GenBank/DDBJ databases">
        <title>Genomic Encyclopedia of Type Strains, Phase IV (KMG-IV): sequencing the most valuable type-strain genomes for metagenomic binning, comparative biology and taxonomic classification.</title>
        <authorList>
            <person name="Goeker M."/>
        </authorList>
    </citation>
    <scope>NUCLEOTIDE SEQUENCE [LARGE SCALE GENOMIC DNA]</scope>
    <source>
        <strain evidence="2 3">DSM 5900</strain>
    </source>
</reference>
<dbReference type="Proteomes" id="UP000278222">
    <property type="component" value="Unassembled WGS sequence"/>
</dbReference>
<gene>
    <name evidence="2" type="ORF">EDC65_3322</name>
</gene>
<name>A0A3N1L064_9PROT</name>
<evidence type="ECO:0000313" key="2">
    <source>
        <dbReference type="EMBL" id="ROP83978.1"/>
    </source>
</evidence>
<keyword evidence="1" id="KW-0472">Membrane</keyword>
<keyword evidence="1" id="KW-1133">Transmembrane helix</keyword>
<keyword evidence="3" id="KW-1185">Reference proteome</keyword>
<evidence type="ECO:0000313" key="3">
    <source>
        <dbReference type="Proteomes" id="UP000278222"/>
    </source>
</evidence>
<feature type="transmembrane region" description="Helical" evidence="1">
    <location>
        <begin position="66"/>
        <end position="89"/>
    </location>
</feature>
<dbReference type="OrthoDB" id="7618855at2"/>
<dbReference type="RefSeq" id="WP_123692844.1">
    <property type="nucleotide sequence ID" value="NZ_AP019700.1"/>
</dbReference>